<feature type="transmembrane region" description="Helical" evidence="1">
    <location>
        <begin position="73"/>
        <end position="94"/>
    </location>
</feature>
<gene>
    <name evidence="2" type="ORF">RDB_LOCUS3812</name>
</gene>
<evidence type="ECO:0000256" key="1">
    <source>
        <dbReference type="SAM" id="Phobius"/>
    </source>
</evidence>
<dbReference type="EMBL" id="CAJMWS010000025">
    <property type="protein sequence ID" value="CAE6341071.1"/>
    <property type="molecule type" value="Genomic_DNA"/>
</dbReference>
<keyword evidence="1" id="KW-0812">Transmembrane</keyword>
<reference evidence="2" key="1">
    <citation type="submission" date="2021-01" db="EMBL/GenBank/DDBJ databases">
        <authorList>
            <person name="Kaushik A."/>
        </authorList>
    </citation>
    <scope>NUCLEOTIDE SEQUENCE</scope>
    <source>
        <strain evidence="2">AG1-1C</strain>
    </source>
</reference>
<evidence type="ECO:0000313" key="3">
    <source>
        <dbReference type="Proteomes" id="UP000663846"/>
    </source>
</evidence>
<dbReference type="Proteomes" id="UP000663846">
    <property type="component" value="Unassembled WGS sequence"/>
</dbReference>
<keyword evidence="1" id="KW-1133">Transmembrane helix</keyword>
<accession>A0A8H2W6H7</accession>
<feature type="transmembrane region" description="Helical" evidence="1">
    <location>
        <begin position="33"/>
        <end position="52"/>
    </location>
</feature>
<keyword evidence="1" id="KW-0472">Membrane</keyword>
<proteinExistence type="predicted"/>
<evidence type="ECO:0000313" key="2">
    <source>
        <dbReference type="EMBL" id="CAE6341071.1"/>
    </source>
</evidence>
<protein>
    <submittedName>
        <fullName evidence="2">Uncharacterized protein</fullName>
    </submittedName>
</protein>
<dbReference type="AlphaFoldDB" id="A0A8H2W6H7"/>
<sequence>MLFATHLDTWLIASIWVATNSFGFNAADLGISSYWVIPLANVVTLFHHGYLFRNLRRGLSPAVRPVYENLLPLITLVWLVGGALTIWTSAFRYGRYSSRAYRFSEIASIVSGIFAVVEAILLMVIWNKCSNYKPTRPPRPTGDFGLSETKV</sequence>
<name>A0A8H2W6H7_9AGAM</name>
<organism evidence="2 3">
    <name type="scientific">Rhizoctonia solani</name>
    <dbReference type="NCBI Taxonomy" id="456999"/>
    <lineage>
        <taxon>Eukaryota</taxon>
        <taxon>Fungi</taxon>
        <taxon>Dikarya</taxon>
        <taxon>Basidiomycota</taxon>
        <taxon>Agaricomycotina</taxon>
        <taxon>Agaricomycetes</taxon>
        <taxon>Cantharellales</taxon>
        <taxon>Ceratobasidiaceae</taxon>
        <taxon>Rhizoctonia</taxon>
    </lineage>
</organism>
<feature type="transmembrane region" description="Helical" evidence="1">
    <location>
        <begin position="106"/>
        <end position="126"/>
    </location>
</feature>
<comment type="caution">
    <text evidence="2">The sequence shown here is derived from an EMBL/GenBank/DDBJ whole genome shotgun (WGS) entry which is preliminary data.</text>
</comment>